<accession>A0A480A4Q4</accession>
<protein>
    <submittedName>
        <fullName evidence="2">TPR repeat-containing protein</fullName>
    </submittedName>
</protein>
<keyword evidence="1" id="KW-0802">TPR repeat</keyword>
<name>A0A480A4Q4_9CYAN</name>
<dbReference type="Gene3D" id="1.25.40.10">
    <property type="entry name" value="Tetratricopeptide repeat domain"/>
    <property type="match status" value="1"/>
</dbReference>
<feature type="repeat" description="TPR" evidence="1">
    <location>
        <begin position="40"/>
        <end position="73"/>
    </location>
</feature>
<evidence type="ECO:0000313" key="2">
    <source>
        <dbReference type="EMBL" id="GCL39887.1"/>
    </source>
</evidence>
<dbReference type="PROSITE" id="PS50005">
    <property type="entry name" value="TPR"/>
    <property type="match status" value="1"/>
</dbReference>
<dbReference type="AlphaFoldDB" id="A0A480A4Q4"/>
<proteinExistence type="predicted"/>
<dbReference type="EMBL" id="BJCE01000341">
    <property type="protein sequence ID" value="GCL39887.1"/>
    <property type="molecule type" value="Genomic_DNA"/>
</dbReference>
<organism evidence="2 3">
    <name type="scientific">Sphaerospermopsis reniformis</name>
    <dbReference type="NCBI Taxonomy" id="531300"/>
    <lineage>
        <taxon>Bacteria</taxon>
        <taxon>Bacillati</taxon>
        <taxon>Cyanobacteriota</taxon>
        <taxon>Cyanophyceae</taxon>
        <taxon>Nostocales</taxon>
        <taxon>Aphanizomenonaceae</taxon>
        <taxon>Sphaerospermopsis</taxon>
    </lineage>
</organism>
<reference evidence="3" key="1">
    <citation type="submission" date="2019-02" db="EMBL/GenBank/DDBJ databases">
        <title>Draft genome sequence of Sphaerospermopsis reniformis NIES-1949.</title>
        <authorList>
            <person name="Yamaguchi H."/>
            <person name="Suzuki S."/>
            <person name="Kawachi M."/>
        </authorList>
    </citation>
    <scope>NUCLEOTIDE SEQUENCE [LARGE SCALE GENOMIC DNA]</scope>
    <source>
        <strain evidence="3">NIES-1949</strain>
    </source>
</reference>
<dbReference type="InterPro" id="IPR011990">
    <property type="entry name" value="TPR-like_helical_dom_sf"/>
</dbReference>
<sequence>MTITVEELFDTGLQRYKDGESAANLIPVFKEVCDRSPRASSAWICLSWLYLLEGKAQLAYKAASKAVKINPQDPQGRINLAVAMLETGQKGLREHIDIAKQLIFVNQEWEEEVKNSIEDGLTRKLDWQSLAKVKTWLFEE</sequence>
<dbReference type="InterPro" id="IPR019734">
    <property type="entry name" value="TPR_rpt"/>
</dbReference>
<evidence type="ECO:0000313" key="3">
    <source>
        <dbReference type="Proteomes" id="UP000300142"/>
    </source>
</evidence>
<keyword evidence="3" id="KW-1185">Reference proteome</keyword>
<evidence type="ECO:0000256" key="1">
    <source>
        <dbReference type="PROSITE-ProRule" id="PRU00339"/>
    </source>
</evidence>
<dbReference type="SUPFAM" id="SSF48452">
    <property type="entry name" value="TPR-like"/>
    <property type="match status" value="1"/>
</dbReference>
<gene>
    <name evidence="2" type="ORF">SR1949_50180</name>
</gene>
<dbReference type="Proteomes" id="UP000300142">
    <property type="component" value="Unassembled WGS sequence"/>
</dbReference>
<comment type="caution">
    <text evidence="2">The sequence shown here is derived from an EMBL/GenBank/DDBJ whole genome shotgun (WGS) entry which is preliminary data.</text>
</comment>
<dbReference type="RefSeq" id="WP_096567009.1">
    <property type="nucleotide sequence ID" value="NZ_BJCE01000341.1"/>
</dbReference>